<reference evidence="4" key="1">
    <citation type="journal article" date="2020" name="New Phytol.">
        <title>Comparative genomics reveals dynamic genome evolution in host specialist ectomycorrhizal fungi.</title>
        <authorList>
            <person name="Lofgren L.A."/>
            <person name="Nguyen N.H."/>
            <person name="Vilgalys R."/>
            <person name="Ruytinx J."/>
            <person name="Liao H.L."/>
            <person name="Branco S."/>
            <person name="Kuo A."/>
            <person name="LaButti K."/>
            <person name="Lipzen A."/>
            <person name="Andreopoulos W."/>
            <person name="Pangilinan J."/>
            <person name="Riley R."/>
            <person name="Hundley H."/>
            <person name="Na H."/>
            <person name="Barry K."/>
            <person name="Grigoriev I.V."/>
            <person name="Stajich J.E."/>
            <person name="Kennedy P.G."/>
        </authorList>
    </citation>
    <scope>NUCLEOTIDE SEQUENCE</scope>
    <source>
        <strain evidence="4">MN1</strain>
    </source>
</reference>
<evidence type="ECO:0000313" key="4">
    <source>
        <dbReference type="EMBL" id="KAG1821758.1"/>
    </source>
</evidence>
<feature type="domain" description="BRO1" evidence="3">
    <location>
        <begin position="3"/>
        <end position="404"/>
    </location>
</feature>
<evidence type="ECO:0000256" key="1">
    <source>
        <dbReference type="ARBA" id="ARBA00038154"/>
    </source>
</evidence>
<evidence type="ECO:0000313" key="5">
    <source>
        <dbReference type="Proteomes" id="UP000807769"/>
    </source>
</evidence>
<dbReference type="EMBL" id="JABBWG010000006">
    <property type="protein sequence ID" value="KAG1821758.1"/>
    <property type="molecule type" value="Genomic_DNA"/>
</dbReference>
<dbReference type="GO" id="GO:0005768">
    <property type="term" value="C:endosome"/>
    <property type="evidence" value="ECO:0007669"/>
    <property type="project" value="TreeGrafter"/>
</dbReference>
<feature type="region of interest" description="Disordered" evidence="2">
    <location>
        <begin position="739"/>
        <end position="797"/>
    </location>
</feature>
<organism evidence="4 5">
    <name type="scientific">Suillus subaureus</name>
    <dbReference type="NCBI Taxonomy" id="48587"/>
    <lineage>
        <taxon>Eukaryota</taxon>
        <taxon>Fungi</taxon>
        <taxon>Dikarya</taxon>
        <taxon>Basidiomycota</taxon>
        <taxon>Agaricomycotina</taxon>
        <taxon>Agaricomycetes</taxon>
        <taxon>Agaricomycetidae</taxon>
        <taxon>Boletales</taxon>
        <taxon>Suillineae</taxon>
        <taxon>Suillaceae</taxon>
        <taxon>Suillus</taxon>
    </lineage>
</organism>
<dbReference type="OrthoDB" id="64867at2759"/>
<dbReference type="PANTHER" id="PTHR23030">
    <property type="entry name" value="PCD6 INTERACTING PROTEIN-RELATED"/>
    <property type="match status" value="1"/>
</dbReference>
<dbReference type="GeneID" id="64628860"/>
<comment type="caution">
    <text evidence="4">The sequence shown here is derived from an EMBL/GenBank/DDBJ whole genome shotgun (WGS) entry which is preliminary data.</text>
</comment>
<dbReference type="CDD" id="cd09241">
    <property type="entry name" value="BRO1_ScRim20-like"/>
    <property type="match status" value="1"/>
</dbReference>
<dbReference type="Gene3D" id="1.20.140.50">
    <property type="entry name" value="alix/aip1 like domains"/>
    <property type="match status" value="1"/>
</dbReference>
<gene>
    <name evidence="4" type="ORF">BJ212DRAFT_1333352</name>
</gene>
<dbReference type="Gene3D" id="1.20.120.560">
    <property type="entry name" value="alix/aip1 in complex with the ypdl late domain"/>
    <property type="match status" value="1"/>
</dbReference>
<dbReference type="InterPro" id="IPR038499">
    <property type="entry name" value="BRO1_sf"/>
</dbReference>
<dbReference type="Pfam" id="PF13949">
    <property type="entry name" value="ALIX_LYPXL_bnd"/>
    <property type="match status" value="1"/>
</dbReference>
<protein>
    <submittedName>
        <fullName evidence="4">PH-response regulator</fullName>
    </submittedName>
</protein>
<accession>A0A9P7EI24</accession>
<dbReference type="AlphaFoldDB" id="A0A9P7EI24"/>
<dbReference type="Pfam" id="PF03097">
    <property type="entry name" value="BRO1"/>
    <property type="match status" value="1"/>
</dbReference>
<dbReference type="Proteomes" id="UP000807769">
    <property type="component" value="Unassembled WGS sequence"/>
</dbReference>
<proteinExistence type="inferred from homology"/>
<name>A0A9P7EI24_9AGAM</name>
<dbReference type="Gene3D" id="1.25.40.280">
    <property type="entry name" value="alix/aip1 like domains"/>
    <property type="match status" value="1"/>
</dbReference>
<dbReference type="InterPro" id="IPR025304">
    <property type="entry name" value="ALIX_V_dom"/>
</dbReference>
<dbReference type="SMART" id="SM01041">
    <property type="entry name" value="BRO1"/>
    <property type="match status" value="1"/>
</dbReference>
<dbReference type="PROSITE" id="PS51180">
    <property type="entry name" value="BRO1"/>
    <property type="match status" value="1"/>
</dbReference>
<evidence type="ECO:0000256" key="2">
    <source>
        <dbReference type="SAM" id="MobiDB-lite"/>
    </source>
</evidence>
<sequence length="797" mass="89617">MPNHLSIPFKKTYSCPIPIATRDYIRNHTEDHPDAYIRDINQWKSLRDIGTGGVLHADRINFAINYHAQLVFILAKLPPDINLEFSYAHAFASGPSSLPVTLRSIAFERASVLFNIAALYSQLAASEDRSNQDGLKRASAYYQNAAGVLAFLSESALPKLGPFVDSENTPSDLTEDFVKSLEWLMLAQAQECVWQRAVSDQYKNSLIAKLAAKVSSLYNNSLLSIRLATADTRDALPHNWIPHLETKYYHFNAASQYRKGIDELEASRYGDEIQRLMIAEADAKKAFNIAKRAGVAQAVISDVKSLLDVVQKNLSRAERDNDLIYHQNVPAPSGILAIQEVSMVQSIIPPGLRDPKSVIGDDSIIFGEMLGWGAREAINIYNDNKGNLLREKIVEPAQNFNDEADKILQSLNLPSSLEALERPIGLPPSLLRKAEEIRLEQGPTKIDVYLDDVQRLSRHVLGILDEAMDILDSEASEDEAARRETPMNRPPSHEANQELVMKQQRYRTILTQAAESDELVRRKWEEWEDQISELTRDKDELEALVPSSTVSMTGKAVSTSQTQIHARALRGLLESLDDIRRTRDDLVSRAQRRAEGDDIRPKVLAAAANLKHGIEMSAVTFEDVSDNELAKYDKFIQGLTEGRKKQEEILSSIKSTNDAFIQSRKQDPVVKDREQALQFLDLAYSHYREIIRNLDEGLKFYNDMAGILTNFKEACKIWSSARSREAILIHRNMTSLSIRDNASDESHEVPVSTTSPSRTDARKQIAGIPTLSSADWEAQELAPPPTKRTEKTTKHRW</sequence>
<dbReference type="PANTHER" id="PTHR23030:SF39">
    <property type="entry name" value="PROGRAMMED CELL DEATH 6-INTERACTING PROTEIN"/>
    <property type="match status" value="1"/>
</dbReference>
<dbReference type="InterPro" id="IPR004328">
    <property type="entry name" value="BRO1_dom"/>
</dbReference>
<comment type="similarity">
    <text evidence="1">Belongs to the palA/RIM20 family.</text>
</comment>
<feature type="compositionally biased region" description="Basic and acidic residues" evidence="2">
    <location>
        <begin position="479"/>
        <end position="496"/>
    </location>
</feature>
<feature type="compositionally biased region" description="Basic and acidic residues" evidence="2">
    <location>
        <begin position="787"/>
        <end position="797"/>
    </location>
</feature>
<keyword evidence="5" id="KW-1185">Reference proteome</keyword>
<evidence type="ECO:0000259" key="3">
    <source>
        <dbReference type="PROSITE" id="PS51180"/>
    </source>
</evidence>
<dbReference type="RefSeq" id="XP_041196498.1">
    <property type="nucleotide sequence ID" value="XM_041334843.1"/>
</dbReference>
<feature type="region of interest" description="Disordered" evidence="2">
    <location>
        <begin position="475"/>
        <end position="498"/>
    </location>
</feature>